<dbReference type="CDD" id="cd03784">
    <property type="entry name" value="GT1_Gtf-like"/>
    <property type="match status" value="1"/>
</dbReference>
<dbReference type="InterPro" id="IPR010610">
    <property type="entry name" value="EryCIII-like_C"/>
</dbReference>
<evidence type="ECO:0000313" key="8">
    <source>
        <dbReference type="Proteomes" id="UP000549343"/>
    </source>
</evidence>
<dbReference type="Proteomes" id="UP001501427">
    <property type="component" value="Unassembled WGS sequence"/>
</dbReference>
<evidence type="ECO:0000256" key="2">
    <source>
        <dbReference type="ARBA" id="ARBA00022676"/>
    </source>
</evidence>
<reference evidence="6" key="1">
    <citation type="journal article" date="2014" name="Int. J. Syst. Evol. Microbiol.">
        <title>Complete genome of a new Firmicutes species belonging to the dominant human colonic microbiota ('Ruminococcus bicirculans') reveals two chromosomes and a selective capacity to utilize plant glucans.</title>
        <authorList>
            <consortium name="NISC Comparative Sequencing Program"/>
            <person name="Wegmann U."/>
            <person name="Louis P."/>
            <person name="Goesmann A."/>
            <person name="Henrissat B."/>
            <person name="Duncan S.H."/>
            <person name="Flint H.J."/>
        </authorList>
    </citation>
    <scope>NUCLEOTIDE SEQUENCE</scope>
    <source>
        <strain evidence="6">JCM 10667</strain>
    </source>
</reference>
<feature type="domain" description="Erythromycin biosynthesis protein CIII-like N-terminal" evidence="5">
    <location>
        <begin position="23"/>
        <end position="220"/>
    </location>
</feature>
<keyword evidence="9" id="KW-1185">Reference proteome</keyword>
<feature type="domain" description="Erythromycin biosynthesis protein CIII-like C-terminal" evidence="4">
    <location>
        <begin position="233"/>
        <end position="387"/>
    </location>
</feature>
<keyword evidence="3 7" id="KW-0808">Transferase</keyword>
<keyword evidence="2" id="KW-0328">Glycosyltransferase</keyword>
<reference evidence="9" key="2">
    <citation type="journal article" date="2019" name="Int. J. Syst. Evol. Microbiol.">
        <title>The Global Catalogue of Microorganisms (GCM) 10K type strain sequencing project: providing services to taxonomists for standard genome sequencing and annotation.</title>
        <authorList>
            <consortium name="The Broad Institute Genomics Platform"/>
            <consortium name="The Broad Institute Genome Sequencing Center for Infectious Disease"/>
            <person name="Wu L."/>
            <person name="Ma J."/>
        </authorList>
    </citation>
    <scope>NUCLEOTIDE SEQUENCE [LARGE SCALE GENOMIC DNA]</scope>
    <source>
        <strain evidence="9">JCM 10667</strain>
    </source>
</reference>
<gene>
    <name evidence="7" type="ORF">F4557_004464</name>
    <name evidence="6" type="ORF">GCM10009546_38020</name>
</gene>
<accession>A0A7W7MYM3</accession>
<protein>
    <submittedName>
        <fullName evidence="7">Glycosyltransferase</fullName>
    </submittedName>
</protein>
<dbReference type="EMBL" id="JACHMV010000001">
    <property type="protein sequence ID" value="MBB4776046.1"/>
    <property type="molecule type" value="Genomic_DNA"/>
</dbReference>
<dbReference type="GO" id="GO:0016758">
    <property type="term" value="F:hexosyltransferase activity"/>
    <property type="evidence" value="ECO:0007669"/>
    <property type="project" value="UniProtKB-ARBA"/>
</dbReference>
<dbReference type="GO" id="GO:0017000">
    <property type="term" value="P:antibiotic biosynthetic process"/>
    <property type="evidence" value="ECO:0007669"/>
    <property type="project" value="UniProtKB-ARBA"/>
</dbReference>
<organism evidence="7 8">
    <name type="scientific">Actinomadura livida</name>
    <dbReference type="NCBI Taxonomy" id="79909"/>
    <lineage>
        <taxon>Bacteria</taxon>
        <taxon>Bacillati</taxon>
        <taxon>Actinomycetota</taxon>
        <taxon>Actinomycetes</taxon>
        <taxon>Streptosporangiales</taxon>
        <taxon>Thermomonosporaceae</taxon>
        <taxon>Actinomadura</taxon>
    </lineage>
</organism>
<reference evidence="6" key="4">
    <citation type="submission" date="2023-12" db="EMBL/GenBank/DDBJ databases">
        <authorList>
            <person name="Sun Q."/>
            <person name="Inoue M."/>
        </authorList>
    </citation>
    <scope>NUCLEOTIDE SEQUENCE</scope>
    <source>
        <strain evidence="6">JCM 10667</strain>
    </source>
</reference>
<dbReference type="Gene3D" id="3.40.50.2000">
    <property type="entry name" value="Glycogen Phosphorylase B"/>
    <property type="match status" value="2"/>
</dbReference>
<name>A0A7W7MYM3_9ACTN</name>
<dbReference type="RefSeq" id="WP_184885717.1">
    <property type="nucleotide sequence ID" value="NZ_BAAAHD010000032.1"/>
</dbReference>
<dbReference type="Pfam" id="PF06722">
    <property type="entry name" value="EryCIII-like_C"/>
    <property type="match status" value="1"/>
</dbReference>
<evidence type="ECO:0000259" key="5">
    <source>
        <dbReference type="Pfam" id="PF21036"/>
    </source>
</evidence>
<dbReference type="PANTHER" id="PTHR48050:SF13">
    <property type="entry name" value="STEROL 3-BETA-GLUCOSYLTRANSFERASE UGT80A2"/>
    <property type="match status" value="1"/>
</dbReference>
<evidence type="ECO:0000313" key="6">
    <source>
        <dbReference type="EMBL" id="GAA0571648.1"/>
    </source>
</evidence>
<dbReference type="InterPro" id="IPR050426">
    <property type="entry name" value="Glycosyltransferase_28"/>
</dbReference>
<dbReference type="SUPFAM" id="SSF53756">
    <property type="entry name" value="UDP-Glycosyltransferase/glycogen phosphorylase"/>
    <property type="match status" value="1"/>
</dbReference>
<evidence type="ECO:0000313" key="7">
    <source>
        <dbReference type="EMBL" id="MBB4776046.1"/>
    </source>
</evidence>
<sequence length="390" mass="41345">MKFLFTPVGSQVTVYAVAPLATAVRNAGHEVLLAVNEPLLEFAEATQLPAVSIMPEPTRHFVMNGPAKDAAQGPEHLREEMLATGRGFARMATAALGPLLDLADDWPPDLVVGGSMSFAAGLLATRRKVPYVRHAEYLGVPTQDVDPGAEEGLRSELRDLGLAGLPDPALFVEACPPSLRSPRAPDGRAMRWIPSNPQRRLERWMYTRPEGRRRVLITSGGHFRMLSADAMRRLVAELAAEGAEVLVAAPGKAAEEFRAELDPGRLDDGGVRVGWMPLDAVAPTCDLVVNHGGATTAMTALSAGAPQLVYPPNTHTKAIAEALTGYGAALTVPPERDGPGEDAAAAFAAGCRRILAEPRYAERARALAAENAELPAPAEIARTMETLAAG</sequence>
<proteinExistence type="inferred from homology"/>
<dbReference type="PANTHER" id="PTHR48050">
    <property type="entry name" value="STEROL 3-BETA-GLUCOSYLTRANSFERASE"/>
    <property type="match status" value="1"/>
</dbReference>
<evidence type="ECO:0000256" key="3">
    <source>
        <dbReference type="ARBA" id="ARBA00022679"/>
    </source>
</evidence>
<comment type="similarity">
    <text evidence="1">Belongs to the glycosyltransferase 28 family.</text>
</comment>
<evidence type="ECO:0000256" key="1">
    <source>
        <dbReference type="ARBA" id="ARBA00006962"/>
    </source>
</evidence>
<reference evidence="7 8" key="3">
    <citation type="submission" date="2020-08" db="EMBL/GenBank/DDBJ databases">
        <title>Sequencing the genomes of 1000 actinobacteria strains.</title>
        <authorList>
            <person name="Klenk H.-P."/>
        </authorList>
    </citation>
    <scope>NUCLEOTIDE SEQUENCE [LARGE SCALE GENOMIC DNA]</scope>
    <source>
        <strain evidence="7 8">DSM 44772</strain>
    </source>
</reference>
<dbReference type="InterPro" id="IPR048284">
    <property type="entry name" value="EryCIII-like_N"/>
</dbReference>
<dbReference type="Pfam" id="PF21036">
    <property type="entry name" value="EryCIII-like_N"/>
    <property type="match status" value="1"/>
</dbReference>
<evidence type="ECO:0000259" key="4">
    <source>
        <dbReference type="Pfam" id="PF06722"/>
    </source>
</evidence>
<comment type="caution">
    <text evidence="7">The sequence shown here is derived from an EMBL/GenBank/DDBJ whole genome shotgun (WGS) entry which is preliminary data.</text>
</comment>
<dbReference type="EMBL" id="BAAAHD010000032">
    <property type="protein sequence ID" value="GAA0571648.1"/>
    <property type="molecule type" value="Genomic_DNA"/>
</dbReference>
<dbReference type="GO" id="GO:0008194">
    <property type="term" value="F:UDP-glycosyltransferase activity"/>
    <property type="evidence" value="ECO:0007669"/>
    <property type="project" value="InterPro"/>
</dbReference>
<dbReference type="Proteomes" id="UP000549343">
    <property type="component" value="Unassembled WGS sequence"/>
</dbReference>
<evidence type="ECO:0000313" key="9">
    <source>
        <dbReference type="Proteomes" id="UP001501427"/>
    </source>
</evidence>
<dbReference type="InterPro" id="IPR002213">
    <property type="entry name" value="UDP_glucos_trans"/>
</dbReference>
<dbReference type="AlphaFoldDB" id="A0A7W7MYM3"/>